<sequence length="62" mass="7151">MLNLKWSEIDIEDELRTMETLLSASLYMDDDNETEHDIAVALVDKVLIRIRELKAASEVHHA</sequence>
<name>A0AAW8HRW8_PLUGE</name>
<dbReference type="AlphaFoldDB" id="A0AAW8HRW8"/>
<evidence type="ECO:0000313" key="1">
    <source>
        <dbReference type="EMBL" id="MDQ2310076.1"/>
    </source>
</evidence>
<dbReference type="RefSeq" id="WP_048253850.1">
    <property type="nucleotide sequence ID" value="NZ_CBCSIS010000043.1"/>
</dbReference>
<protein>
    <submittedName>
        <fullName evidence="1">Uncharacterized protein</fullName>
    </submittedName>
</protein>
<dbReference type="Proteomes" id="UP001236270">
    <property type="component" value="Unassembled WGS sequence"/>
</dbReference>
<organism evidence="1 2">
    <name type="scientific">Pluralibacter gergoviae</name>
    <name type="common">Enterobacter gergoviae</name>
    <dbReference type="NCBI Taxonomy" id="61647"/>
    <lineage>
        <taxon>Bacteria</taxon>
        <taxon>Pseudomonadati</taxon>
        <taxon>Pseudomonadota</taxon>
        <taxon>Gammaproteobacteria</taxon>
        <taxon>Enterobacterales</taxon>
        <taxon>Enterobacteriaceae</taxon>
        <taxon>Pluralibacter</taxon>
    </lineage>
</organism>
<evidence type="ECO:0000313" key="2">
    <source>
        <dbReference type="Proteomes" id="UP001236270"/>
    </source>
</evidence>
<accession>A0AAW8HRW8</accession>
<dbReference type="EMBL" id="JAVDNV010000008">
    <property type="protein sequence ID" value="MDQ2310076.1"/>
    <property type="molecule type" value="Genomic_DNA"/>
</dbReference>
<gene>
    <name evidence="1" type="ORF">RBJ30_13355</name>
</gene>
<comment type="caution">
    <text evidence="1">The sequence shown here is derived from an EMBL/GenBank/DDBJ whole genome shotgun (WGS) entry which is preliminary data.</text>
</comment>
<reference evidence="1" key="1">
    <citation type="submission" date="2023-08" db="EMBL/GenBank/DDBJ databases">
        <title>WGS of pathogenic bacterial species, Los Angeles County Public Health Laboratories.</title>
        <authorList>
            <person name="Garrigues J.M."/>
            <person name="Green N.M."/>
        </authorList>
    </citation>
    <scope>NUCLEOTIDE SEQUENCE</scope>
    <source>
        <strain evidence="1">LACPHL-BACT-2023-00068</strain>
    </source>
</reference>
<proteinExistence type="predicted"/>
<dbReference type="GeneID" id="61382080"/>